<protein>
    <submittedName>
        <fullName evidence="6">DUF676-domain-containing protein</fullName>
    </submittedName>
</protein>
<keyword evidence="4" id="KW-1133">Transmembrane helix</keyword>
<dbReference type="InterPro" id="IPR029058">
    <property type="entry name" value="AB_hydrolase_fold"/>
</dbReference>
<dbReference type="GeneID" id="37199003"/>
<name>A0A395I540_ASPHC</name>
<dbReference type="VEuPathDB" id="FungiDB:BO97DRAFT_403336"/>
<dbReference type="AlphaFoldDB" id="A0A395I540"/>
<evidence type="ECO:0000256" key="3">
    <source>
        <dbReference type="SAM" id="MobiDB-lite"/>
    </source>
</evidence>
<dbReference type="InterPro" id="IPR044294">
    <property type="entry name" value="Lipase-like"/>
</dbReference>
<dbReference type="Proteomes" id="UP000248961">
    <property type="component" value="Unassembled WGS sequence"/>
</dbReference>
<feature type="transmembrane region" description="Helical" evidence="4">
    <location>
        <begin position="277"/>
        <end position="300"/>
    </location>
</feature>
<evidence type="ECO:0000256" key="2">
    <source>
        <dbReference type="ARBA" id="ARBA00022963"/>
    </source>
</evidence>
<accession>A0A395I540</accession>
<dbReference type="Pfam" id="PF05057">
    <property type="entry name" value="DUF676"/>
    <property type="match status" value="1"/>
</dbReference>
<reference evidence="6 7" key="1">
    <citation type="submission" date="2018-02" db="EMBL/GenBank/DDBJ databases">
        <title>The genomes of Aspergillus section Nigri reveals drivers in fungal speciation.</title>
        <authorList>
            <consortium name="DOE Joint Genome Institute"/>
            <person name="Vesth T.C."/>
            <person name="Nybo J."/>
            <person name="Theobald S."/>
            <person name="Brandl J."/>
            <person name="Frisvad J.C."/>
            <person name="Nielsen K.F."/>
            <person name="Lyhne E.K."/>
            <person name="Kogle M.E."/>
            <person name="Kuo A."/>
            <person name="Riley R."/>
            <person name="Clum A."/>
            <person name="Nolan M."/>
            <person name="Lipzen A."/>
            <person name="Salamov A."/>
            <person name="Henrissat B."/>
            <person name="Wiebenga A."/>
            <person name="De vries R.P."/>
            <person name="Grigoriev I.V."/>
            <person name="Mortensen U.H."/>
            <person name="Andersen M.R."/>
            <person name="Baker S.E."/>
        </authorList>
    </citation>
    <scope>NUCLEOTIDE SEQUENCE [LARGE SCALE GENOMIC DNA]</scope>
    <source>
        <strain evidence="6 7">CBS 101889</strain>
    </source>
</reference>
<evidence type="ECO:0000259" key="5">
    <source>
        <dbReference type="Pfam" id="PF05057"/>
    </source>
</evidence>
<keyword evidence="2" id="KW-0442">Lipid degradation</keyword>
<dbReference type="GO" id="GO:0004622">
    <property type="term" value="F:phosphatidylcholine lysophospholipase activity"/>
    <property type="evidence" value="ECO:0007669"/>
    <property type="project" value="TreeGrafter"/>
</dbReference>
<dbReference type="RefSeq" id="XP_025554486.1">
    <property type="nucleotide sequence ID" value="XM_025694714.1"/>
</dbReference>
<evidence type="ECO:0000313" key="7">
    <source>
        <dbReference type="Proteomes" id="UP000248961"/>
    </source>
</evidence>
<dbReference type="SUPFAM" id="SSF53474">
    <property type="entry name" value="alpha/beta-Hydrolases"/>
    <property type="match status" value="1"/>
</dbReference>
<sequence length="476" mass="53963">MELELELDNGRTPAETSRNADHLCVLVHGLWGNPSHLDFIATSLRDRFKEDRLHILAAKRNSGNYTYDGIELGGERLAHEVEETLEKLAKEGHNIRKISFVGYSLGGLVARYALGLLYARGWLDKLEPVNFTTFVSPHVGVRLPLKGTWGFLWNNVGPLTISMSGKQLFMIDTFRDSGRPLLSVLADPDSIFIKALKTFKHRCIYANIVNDRSTIFYTTAISSTNPFQDLENVQFDYVKGYEPVIIDATKPVSIVKPERPSFLEQLQRQITSFFTNLPFQTFFTAFVIIGVPLFLLNAVVQNFRSQRRIRRHEAAHSRQIFDRYRVPVIVNEVQHVVEEVFESAGARQQPDYLSSSSTTTTTTPASDATKKHRVTISSSSATDLESKLEEDDIEPLLRRSSTTDSFESAARFPTLALTAAQFSIIDSLNAVGFRKFPVWIHNHRHSHAAIIIRVQKRGFDEGKVVVKHWLDQEFEI</sequence>
<feature type="domain" description="DUF676" evidence="5">
    <location>
        <begin position="18"/>
        <end position="219"/>
    </location>
</feature>
<keyword evidence="4" id="KW-0472">Membrane</keyword>
<dbReference type="FunFam" id="3.40.50.1820:FF:000223">
    <property type="entry name" value="Lipase/serine esterase"/>
    <property type="match status" value="1"/>
</dbReference>
<dbReference type="Gene3D" id="3.40.50.1820">
    <property type="entry name" value="alpha/beta hydrolase"/>
    <property type="match status" value="1"/>
</dbReference>
<feature type="region of interest" description="Disordered" evidence="3">
    <location>
        <begin position="350"/>
        <end position="387"/>
    </location>
</feature>
<comment type="similarity">
    <text evidence="1">Belongs to the putative lipase ROG1 family.</text>
</comment>
<dbReference type="EMBL" id="KZ824271">
    <property type="protein sequence ID" value="RAL15332.1"/>
    <property type="molecule type" value="Genomic_DNA"/>
</dbReference>
<proteinExistence type="inferred from homology"/>
<dbReference type="InterPro" id="IPR007751">
    <property type="entry name" value="DUF676_lipase-like"/>
</dbReference>
<dbReference type="GO" id="GO:0016042">
    <property type="term" value="P:lipid catabolic process"/>
    <property type="evidence" value="ECO:0007669"/>
    <property type="project" value="UniProtKB-KW"/>
</dbReference>
<keyword evidence="4" id="KW-0812">Transmembrane</keyword>
<dbReference type="GO" id="GO:0047372">
    <property type="term" value="F:monoacylglycerol lipase activity"/>
    <property type="evidence" value="ECO:0007669"/>
    <property type="project" value="TreeGrafter"/>
</dbReference>
<dbReference type="STRING" id="1450537.A0A395I540"/>
<evidence type="ECO:0000256" key="1">
    <source>
        <dbReference type="ARBA" id="ARBA00007920"/>
    </source>
</evidence>
<evidence type="ECO:0000313" key="6">
    <source>
        <dbReference type="EMBL" id="RAL15332.1"/>
    </source>
</evidence>
<gene>
    <name evidence="6" type="ORF">BO97DRAFT_403336</name>
</gene>
<feature type="compositionally biased region" description="Low complexity" evidence="3">
    <location>
        <begin position="354"/>
        <end position="363"/>
    </location>
</feature>
<keyword evidence="7" id="KW-1185">Reference proteome</keyword>
<dbReference type="GO" id="GO:0005811">
    <property type="term" value="C:lipid droplet"/>
    <property type="evidence" value="ECO:0007669"/>
    <property type="project" value="TreeGrafter"/>
</dbReference>
<dbReference type="PANTHER" id="PTHR12482:SF65">
    <property type="entry name" value="ESTERASE, PUTATIVE (AFU_ORTHOLOGUE AFUA_3G12320)-RELATED"/>
    <property type="match status" value="1"/>
</dbReference>
<organism evidence="6 7">
    <name type="scientific">Aspergillus homomorphus (strain CBS 101889)</name>
    <dbReference type="NCBI Taxonomy" id="1450537"/>
    <lineage>
        <taxon>Eukaryota</taxon>
        <taxon>Fungi</taxon>
        <taxon>Dikarya</taxon>
        <taxon>Ascomycota</taxon>
        <taxon>Pezizomycotina</taxon>
        <taxon>Eurotiomycetes</taxon>
        <taxon>Eurotiomycetidae</taxon>
        <taxon>Eurotiales</taxon>
        <taxon>Aspergillaceae</taxon>
        <taxon>Aspergillus</taxon>
        <taxon>Aspergillus subgen. Circumdati</taxon>
    </lineage>
</organism>
<keyword evidence="2" id="KW-0443">Lipid metabolism</keyword>
<dbReference type="OrthoDB" id="273452at2759"/>
<evidence type="ECO:0000256" key="4">
    <source>
        <dbReference type="SAM" id="Phobius"/>
    </source>
</evidence>
<dbReference type="PANTHER" id="PTHR12482">
    <property type="entry name" value="LIPASE ROG1-RELATED-RELATED"/>
    <property type="match status" value="1"/>
</dbReference>